<proteinExistence type="predicted"/>
<dbReference type="SUPFAM" id="SSF109604">
    <property type="entry name" value="HD-domain/PDEase-like"/>
    <property type="match status" value="1"/>
</dbReference>
<comment type="caution">
    <text evidence="2">The sequence shown here is derived from an EMBL/GenBank/DDBJ whole genome shotgun (WGS) entry which is preliminary data.</text>
</comment>
<dbReference type="Pfam" id="PF01966">
    <property type="entry name" value="HD"/>
    <property type="match status" value="1"/>
</dbReference>
<dbReference type="InterPro" id="IPR006674">
    <property type="entry name" value="HD_domain"/>
</dbReference>
<evidence type="ECO:0000259" key="1">
    <source>
        <dbReference type="Pfam" id="PF01966"/>
    </source>
</evidence>
<feature type="domain" description="HD" evidence="1">
    <location>
        <begin position="37"/>
        <end position="137"/>
    </location>
</feature>
<evidence type="ECO:0000313" key="3">
    <source>
        <dbReference type="Proteomes" id="UP001550210"/>
    </source>
</evidence>
<accession>A0ABV2UV04</accession>
<keyword evidence="3" id="KW-1185">Reference proteome</keyword>
<protein>
    <submittedName>
        <fullName evidence="2">HD domain-containing protein</fullName>
    </submittedName>
</protein>
<gene>
    <name evidence="2" type="ORF">ABZZ21_08395</name>
</gene>
<name>A0ABV2UV04_9ACTN</name>
<dbReference type="EMBL" id="JBEXPZ010000009">
    <property type="protein sequence ID" value="MET9844595.1"/>
    <property type="molecule type" value="Genomic_DNA"/>
</dbReference>
<evidence type="ECO:0000313" key="2">
    <source>
        <dbReference type="EMBL" id="MET9844595.1"/>
    </source>
</evidence>
<organism evidence="2 3">
    <name type="scientific">Streptomyces ossamyceticus</name>
    <dbReference type="NCBI Taxonomy" id="249581"/>
    <lineage>
        <taxon>Bacteria</taxon>
        <taxon>Bacillati</taxon>
        <taxon>Actinomycetota</taxon>
        <taxon>Actinomycetes</taxon>
        <taxon>Kitasatosporales</taxon>
        <taxon>Streptomycetaceae</taxon>
        <taxon>Streptomyces</taxon>
    </lineage>
</organism>
<reference evidence="2 3" key="1">
    <citation type="submission" date="2024-06" db="EMBL/GenBank/DDBJ databases">
        <title>The Natural Products Discovery Center: Release of the First 8490 Sequenced Strains for Exploring Actinobacteria Biosynthetic Diversity.</title>
        <authorList>
            <person name="Kalkreuter E."/>
            <person name="Kautsar S.A."/>
            <person name="Yang D."/>
            <person name="Bader C.D."/>
            <person name="Teijaro C.N."/>
            <person name="Fluegel L."/>
            <person name="Davis C.M."/>
            <person name="Simpson J.R."/>
            <person name="Lauterbach L."/>
            <person name="Steele A.D."/>
            <person name="Gui C."/>
            <person name="Meng S."/>
            <person name="Li G."/>
            <person name="Viehrig K."/>
            <person name="Ye F."/>
            <person name="Su P."/>
            <person name="Kiefer A.F."/>
            <person name="Nichols A."/>
            <person name="Cepeda A.J."/>
            <person name="Yan W."/>
            <person name="Fan B."/>
            <person name="Jiang Y."/>
            <person name="Adhikari A."/>
            <person name="Zheng C.-J."/>
            <person name="Schuster L."/>
            <person name="Cowan T.M."/>
            <person name="Smanski M.J."/>
            <person name="Chevrette M.G."/>
            <person name="De Carvalho L.P.S."/>
            <person name="Shen B."/>
        </authorList>
    </citation>
    <scope>NUCLEOTIDE SEQUENCE [LARGE SCALE GENOMIC DNA]</scope>
    <source>
        <strain evidence="2 3">NPDC006434</strain>
    </source>
</reference>
<sequence length="195" mass="20953">MTAADPLTVAAEPALRPLPERAAALLRDLGAPPRLAAHLRLVHDVAVELADWVERRYPGLPFDRAAVLFGAATHDIGKTAHVEELSGPGSAHEEAGRRLLLERGVEPELARFAGTHAAWAADPDVGFEDLLVALADKVWKNKRVSGLEDLVVGRLSGASGRPVWEEFLALDDLLSALGADAERRLAFQAAYPVRP</sequence>
<dbReference type="RefSeq" id="WP_355394399.1">
    <property type="nucleotide sequence ID" value="NZ_JBEGHN010000012.1"/>
</dbReference>
<dbReference type="Proteomes" id="UP001550210">
    <property type="component" value="Unassembled WGS sequence"/>
</dbReference>